<dbReference type="RefSeq" id="WP_107893305.1">
    <property type="nucleotide sequence ID" value="NZ_NHSI01000019.1"/>
</dbReference>
<feature type="transmembrane region" description="Helical" evidence="1">
    <location>
        <begin position="14"/>
        <end position="34"/>
    </location>
</feature>
<evidence type="ECO:0000256" key="1">
    <source>
        <dbReference type="SAM" id="Phobius"/>
    </source>
</evidence>
<dbReference type="OrthoDB" id="7857810at2"/>
<feature type="transmembrane region" description="Helical" evidence="1">
    <location>
        <begin position="87"/>
        <end position="106"/>
    </location>
</feature>
<dbReference type="AlphaFoldDB" id="A0A2T5BPL9"/>
<feature type="transmembrane region" description="Helical" evidence="1">
    <location>
        <begin position="54"/>
        <end position="75"/>
    </location>
</feature>
<organism evidence="2 3">
    <name type="scientific">Rhodovulum imhoffii</name>
    <dbReference type="NCBI Taxonomy" id="365340"/>
    <lineage>
        <taxon>Bacteria</taxon>
        <taxon>Pseudomonadati</taxon>
        <taxon>Pseudomonadota</taxon>
        <taxon>Alphaproteobacteria</taxon>
        <taxon>Rhodobacterales</taxon>
        <taxon>Paracoccaceae</taxon>
        <taxon>Rhodovulum</taxon>
    </lineage>
</organism>
<reference evidence="2 3" key="1">
    <citation type="submission" date="2018-04" db="EMBL/GenBank/DDBJ databases">
        <title>Genomic Encyclopedia of Archaeal and Bacterial Type Strains, Phase II (KMG-II): from individual species to whole genera.</title>
        <authorList>
            <person name="Goeker M."/>
        </authorList>
    </citation>
    <scope>NUCLEOTIDE SEQUENCE [LARGE SCALE GENOMIC DNA]</scope>
    <source>
        <strain evidence="2 3">DSM 18064</strain>
    </source>
</reference>
<keyword evidence="3" id="KW-1185">Reference proteome</keyword>
<keyword evidence="1" id="KW-1133">Transmembrane helix</keyword>
<keyword evidence="1" id="KW-0472">Membrane</keyword>
<sequence length="107" mass="11869">MKTEATEKKQFDGVPPYSVMAFLAYLLILAVLFSDEIVPYCQKNFTQPGNCVPIFHTFFPLMIAAVMVAPALAGAMRWMGGNRTASFLFALAILVLLPLIVGWHYLV</sequence>
<protein>
    <submittedName>
        <fullName evidence="2">Uncharacterized protein</fullName>
    </submittedName>
</protein>
<dbReference type="EMBL" id="QAAA01000019">
    <property type="protein sequence ID" value="PTN00959.1"/>
    <property type="molecule type" value="Genomic_DNA"/>
</dbReference>
<name>A0A2T5BPL9_9RHOB</name>
<proteinExistence type="predicted"/>
<accession>A0A2T5BPL9</accession>
<evidence type="ECO:0000313" key="2">
    <source>
        <dbReference type="EMBL" id="PTN00959.1"/>
    </source>
</evidence>
<keyword evidence="1" id="KW-0812">Transmembrane</keyword>
<gene>
    <name evidence="2" type="ORF">C8N32_11916</name>
</gene>
<evidence type="ECO:0000313" key="3">
    <source>
        <dbReference type="Proteomes" id="UP000243859"/>
    </source>
</evidence>
<comment type="caution">
    <text evidence="2">The sequence shown here is derived from an EMBL/GenBank/DDBJ whole genome shotgun (WGS) entry which is preliminary data.</text>
</comment>
<dbReference type="Proteomes" id="UP000243859">
    <property type="component" value="Unassembled WGS sequence"/>
</dbReference>